<feature type="region of interest" description="Disordered" evidence="1">
    <location>
        <begin position="127"/>
        <end position="157"/>
    </location>
</feature>
<name>A0ABX9E757_9PSEU</name>
<proteinExistence type="predicted"/>
<protein>
    <submittedName>
        <fullName evidence="2">Uncharacterized protein</fullName>
    </submittedName>
</protein>
<organism evidence="2 3">
    <name type="scientific">Lentzea atacamensis</name>
    <dbReference type="NCBI Taxonomy" id="531938"/>
    <lineage>
        <taxon>Bacteria</taxon>
        <taxon>Bacillati</taxon>
        <taxon>Actinomycetota</taxon>
        <taxon>Actinomycetes</taxon>
        <taxon>Pseudonocardiales</taxon>
        <taxon>Pseudonocardiaceae</taxon>
        <taxon>Lentzea</taxon>
    </lineage>
</organism>
<feature type="region of interest" description="Disordered" evidence="1">
    <location>
        <begin position="190"/>
        <end position="215"/>
    </location>
</feature>
<reference evidence="2 3" key="1">
    <citation type="submission" date="2018-06" db="EMBL/GenBank/DDBJ databases">
        <title>Genomic Encyclopedia of Type Strains, Phase IV (KMG-IV): sequencing the most valuable type-strain genomes for metagenomic binning, comparative biology and taxonomic classification.</title>
        <authorList>
            <person name="Goeker M."/>
        </authorList>
    </citation>
    <scope>NUCLEOTIDE SEQUENCE [LARGE SCALE GENOMIC DNA]</scope>
    <source>
        <strain evidence="2 3">DSM 45479</strain>
    </source>
</reference>
<comment type="caution">
    <text evidence="2">The sequence shown here is derived from an EMBL/GenBank/DDBJ whole genome shotgun (WGS) entry which is preliminary data.</text>
</comment>
<dbReference type="RefSeq" id="WP_112228896.1">
    <property type="nucleotide sequence ID" value="NZ_QLTT01000006.1"/>
</dbReference>
<feature type="compositionally biased region" description="Low complexity" evidence="1">
    <location>
        <begin position="196"/>
        <end position="215"/>
    </location>
</feature>
<evidence type="ECO:0000256" key="1">
    <source>
        <dbReference type="SAM" id="MobiDB-lite"/>
    </source>
</evidence>
<sequence length="215" mass="23576">MILSGEFHSLRSVQEWLKRMREESASVGVAYARATPPSWTGAASTAFDEYRHRARMRWFDVSDSFGAAFDAVETYLHTHAEVARLVEFGDPAQVERLQRQLAEEEHVAVAAVDRAAEELWHVRSELPEQAAVPVPPPSPGPQRTNPPVPPPKPSRAADFMASPHVELVLTTAAIAARYTRWQRQIGCPSAEWRPHSTTNGAAAATGSTGSCPDTL</sequence>
<evidence type="ECO:0000313" key="2">
    <source>
        <dbReference type="EMBL" id="RAS64006.1"/>
    </source>
</evidence>
<evidence type="ECO:0000313" key="3">
    <source>
        <dbReference type="Proteomes" id="UP000248714"/>
    </source>
</evidence>
<feature type="compositionally biased region" description="Pro residues" evidence="1">
    <location>
        <begin position="133"/>
        <end position="153"/>
    </location>
</feature>
<dbReference type="Proteomes" id="UP000248714">
    <property type="component" value="Unassembled WGS sequence"/>
</dbReference>
<keyword evidence="3" id="KW-1185">Reference proteome</keyword>
<dbReference type="EMBL" id="QLTT01000006">
    <property type="protein sequence ID" value="RAS64006.1"/>
    <property type="molecule type" value="Genomic_DNA"/>
</dbReference>
<accession>A0ABX9E757</accession>
<gene>
    <name evidence="2" type="ORF">C8D87_106410</name>
</gene>